<keyword evidence="2" id="KW-0812">Transmembrane</keyword>
<organism evidence="3">
    <name type="scientific">Panicum hallii</name>
    <dbReference type="NCBI Taxonomy" id="206008"/>
    <lineage>
        <taxon>Eukaryota</taxon>
        <taxon>Viridiplantae</taxon>
        <taxon>Streptophyta</taxon>
        <taxon>Embryophyta</taxon>
        <taxon>Tracheophyta</taxon>
        <taxon>Spermatophyta</taxon>
        <taxon>Magnoliopsida</taxon>
        <taxon>Liliopsida</taxon>
        <taxon>Poales</taxon>
        <taxon>Poaceae</taxon>
        <taxon>PACMAD clade</taxon>
        <taxon>Panicoideae</taxon>
        <taxon>Panicodae</taxon>
        <taxon>Paniceae</taxon>
        <taxon>Panicinae</taxon>
        <taxon>Panicum</taxon>
        <taxon>Panicum sect. Panicum</taxon>
    </lineage>
</organism>
<keyword evidence="2" id="KW-1133">Transmembrane helix</keyword>
<dbReference type="AlphaFoldDB" id="A0A2T8KXV5"/>
<protein>
    <submittedName>
        <fullName evidence="3">Uncharacterized protein</fullName>
    </submittedName>
</protein>
<gene>
    <name evidence="3" type="ORF">PAHAL_1G402800</name>
</gene>
<keyword evidence="2" id="KW-0472">Membrane</keyword>
<dbReference type="Proteomes" id="UP000243499">
    <property type="component" value="Chromosome 1"/>
</dbReference>
<feature type="transmembrane region" description="Helical" evidence="2">
    <location>
        <begin position="76"/>
        <end position="100"/>
    </location>
</feature>
<evidence type="ECO:0000313" key="3">
    <source>
        <dbReference type="EMBL" id="PVH66994.1"/>
    </source>
</evidence>
<evidence type="ECO:0000256" key="2">
    <source>
        <dbReference type="SAM" id="Phobius"/>
    </source>
</evidence>
<dbReference type="Gramene" id="PVH66994">
    <property type="protein sequence ID" value="PVH66994"/>
    <property type="gene ID" value="PAHAL_1G402800"/>
</dbReference>
<proteinExistence type="predicted"/>
<dbReference type="EMBL" id="CM008046">
    <property type="protein sequence ID" value="PVH66994.1"/>
    <property type="molecule type" value="Genomic_DNA"/>
</dbReference>
<feature type="region of interest" description="Disordered" evidence="1">
    <location>
        <begin position="1"/>
        <end position="20"/>
    </location>
</feature>
<sequence length="101" mass="11005">MEVAGQVKASGVAESSGPTADGWLRRMCCSLPMFGVRPSLRVDDGGGVLLLCVTRRADGDRRLALRRKIYNSSRDFLVIFLFLGVLPAKEGCTVPSFFLLI</sequence>
<evidence type="ECO:0000256" key="1">
    <source>
        <dbReference type="SAM" id="MobiDB-lite"/>
    </source>
</evidence>
<reference evidence="3" key="1">
    <citation type="submission" date="2018-04" db="EMBL/GenBank/DDBJ databases">
        <title>WGS assembly of Panicum hallii.</title>
        <authorList>
            <person name="Lovell J."/>
            <person name="Jenkins J."/>
            <person name="Lowry D."/>
            <person name="Mamidi S."/>
            <person name="Sreedasyam A."/>
            <person name="Weng X."/>
            <person name="Barry K."/>
            <person name="Bonette J."/>
            <person name="Campitelli B."/>
            <person name="Daum C."/>
            <person name="Gordon S."/>
            <person name="Gould B."/>
            <person name="Lipzen A."/>
            <person name="Macqueen A."/>
            <person name="Palacio-Mejia J."/>
            <person name="Plott C."/>
            <person name="Shakirov E."/>
            <person name="Shu S."/>
            <person name="Yoshinaga Y."/>
            <person name="Zane M."/>
            <person name="Rokhsar D."/>
            <person name="Grimwood J."/>
            <person name="Schmutz J."/>
            <person name="Juenger T."/>
        </authorList>
    </citation>
    <scope>NUCLEOTIDE SEQUENCE [LARGE SCALE GENOMIC DNA]</scope>
    <source>
        <strain evidence="3">FIL2</strain>
    </source>
</reference>
<accession>A0A2T8KXV5</accession>
<name>A0A2T8KXV5_9POAL</name>